<name>D2R5D4_PIRSD</name>
<accession>D2R5D4</accession>
<dbReference type="HOGENOM" id="CLU_1282238_0_0_0"/>
<protein>
    <submittedName>
        <fullName evidence="2">Uncharacterized protein</fullName>
    </submittedName>
</protein>
<evidence type="ECO:0000313" key="2">
    <source>
        <dbReference type="EMBL" id="ADB15393.1"/>
    </source>
</evidence>
<keyword evidence="3" id="KW-1185">Reference proteome</keyword>
<organism evidence="2 3">
    <name type="scientific">Pirellula staleyi (strain ATCC 27377 / DSM 6068 / ICPB 4128)</name>
    <name type="common">Pirella staleyi</name>
    <dbReference type="NCBI Taxonomy" id="530564"/>
    <lineage>
        <taxon>Bacteria</taxon>
        <taxon>Pseudomonadati</taxon>
        <taxon>Planctomycetota</taxon>
        <taxon>Planctomycetia</taxon>
        <taxon>Pirellulales</taxon>
        <taxon>Pirellulaceae</taxon>
        <taxon>Pirellula</taxon>
    </lineage>
</organism>
<evidence type="ECO:0000256" key="1">
    <source>
        <dbReference type="SAM" id="Phobius"/>
    </source>
</evidence>
<proteinExistence type="predicted"/>
<dbReference type="EMBL" id="CP001848">
    <property type="protein sequence ID" value="ADB15393.1"/>
    <property type="molecule type" value="Genomic_DNA"/>
</dbReference>
<keyword evidence="1" id="KW-0472">Membrane</keyword>
<dbReference type="Proteomes" id="UP000001887">
    <property type="component" value="Chromosome"/>
</dbReference>
<reference evidence="2 3" key="1">
    <citation type="journal article" date="2009" name="Stand. Genomic Sci.">
        <title>Complete genome sequence of Pirellula staleyi type strain (ATCC 27377).</title>
        <authorList>
            <person name="Clum A."/>
            <person name="Tindall B.J."/>
            <person name="Sikorski J."/>
            <person name="Ivanova N."/>
            <person name="Mavrommatis K."/>
            <person name="Lucas S."/>
            <person name="Glavina del Rio T."/>
            <person name="Nolan M."/>
            <person name="Chen F."/>
            <person name="Tice H."/>
            <person name="Pitluck S."/>
            <person name="Cheng J.F."/>
            <person name="Chertkov O."/>
            <person name="Brettin T."/>
            <person name="Han C."/>
            <person name="Detter J.C."/>
            <person name="Kuske C."/>
            <person name="Bruce D."/>
            <person name="Goodwin L."/>
            <person name="Ovchinikova G."/>
            <person name="Pati A."/>
            <person name="Mikhailova N."/>
            <person name="Chen A."/>
            <person name="Palaniappan K."/>
            <person name="Land M."/>
            <person name="Hauser L."/>
            <person name="Chang Y.J."/>
            <person name="Jeffries C.D."/>
            <person name="Chain P."/>
            <person name="Rohde M."/>
            <person name="Goker M."/>
            <person name="Bristow J."/>
            <person name="Eisen J.A."/>
            <person name="Markowitz V."/>
            <person name="Hugenholtz P."/>
            <person name="Kyrpides N.C."/>
            <person name="Klenk H.P."/>
            <person name="Lapidus A."/>
        </authorList>
    </citation>
    <scope>NUCLEOTIDE SEQUENCE [LARGE SCALE GENOMIC DNA]</scope>
    <source>
        <strain evidence="3">ATCC 27377 / DSM 6068 / ICPB 4128</strain>
    </source>
</reference>
<feature type="transmembrane region" description="Helical" evidence="1">
    <location>
        <begin position="175"/>
        <end position="197"/>
    </location>
</feature>
<gene>
    <name evidence="2" type="ordered locus">Psta_0707</name>
</gene>
<sequence length="215" mass="23958" precursor="true">MSLKTIQKIDAVVLILVLLLLAATGLCGLALWQEQTLASLASPTPQKITLQQLIASGPGDNIHVTVTQLRLGLDWIYEEKGDQWTRVWIPLYPDQNAELQREFHVIVRTSDAPDEASVERFCQQTELTGLVVNSIHQLRSPEIIVLEQAYPKIDPSQILVLDTSRKLLSPTTLALLWQLTIALPFAALATPLVWLIIRRWQMQNVAAPSATAARD</sequence>
<keyword evidence="1" id="KW-1133">Transmembrane helix</keyword>
<keyword evidence="1" id="KW-0812">Transmembrane</keyword>
<feature type="transmembrane region" description="Helical" evidence="1">
    <location>
        <begin position="12"/>
        <end position="32"/>
    </location>
</feature>
<dbReference type="AlphaFoldDB" id="D2R5D4"/>
<dbReference type="KEGG" id="psl:Psta_0707"/>
<evidence type="ECO:0000313" key="3">
    <source>
        <dbReference type="Proteomes" id="UP000001887"/>
    </source>
</evidence>